<name>A0A151I206_9HYME</name>
<dbReference type="AlphaFoldDB" id="A0A151I206"/>
<feature type="domain" description="DDE Tnp4" evidence="3">
    <location>
        <begin position="10"/>
        <end position="64"/>
    </location>
</feature>
<protein>
    <recommendedName>
        <fullName evidence="3">DDE Tnp4 domain-containing protein</fullName>
    </recommendedName>
</protein>
<dbReference type="InterPro" id="IPR027806">
    <property type="entry name" value="HARBI1_dom"/>
</dbReference>
<reference evidence="4 5" key="1">
    <citation type="submission" date="2015-09" db="EMBL/GenBank/DDBJ databases">
        <title>Atta colombica WGS genome.</title>
        <authorList>
            <person name="Nygaard S."/>
            <person name="Hu H."/>
            <person name="Boomsma J."/>
            <person name="Zhang G."/>
        </authorList>
    </citation>
    <scope>NUCLEOTIDE SEQUENCE [LARGE SCALE GENOMIC DNA]</scope>
    <source>
        <strain evidence="4">Treedump-2</strain>
        <tissue evidence="4">Whole body</tissue>
    </source>
</reference>
<dbReference type="EMBL" id="KQ976563">
    <property type="protein sequence ID" value="KYM80577.1"/>
    <property type="molecule type" value="Genomic_DNA"/>
</dbReference>
<dbReference type="Proteomes" id="UP000078540">
    <property type="component" value="Unassembled WGS sequence"/>
</dbReference>
<evidence type="ECO:0000256" key="2">
    <source>
        <dbReference type="ARBA" id="ARBA00022723"/>
    </source>
</evidence>
<proteinExistence type="predicted"/>
<dbReference type="STRING" id="520822.A0A151I206"/>
<dbReference type="GO" id="GO:0046872">
    <property type="term" value="F:metal ion binding"/>
    <property type="evidence" value="ECO:0007669"/>
    <property type="project" value="UniProtKB-KW"/>
</dbReference>
<evidence type="ECO:0000256" key="1">
    <source>
        <dbReference type="ARBA" id="ARBA00001968"/>
    </source>
</evidence>
<dbReference type="Pfam" id="PF13359">
    <property type="entry name" value="DDE_Tnp_4"/>
    <property type="match status" value="1"/>
</dbReference>
<organism evidence="4 5">
    <name type="scientific">Atta colombica</name>
    <dbReference type="NCBI Taxonomy" id="520822"/>
    <lineage>
        <taxon>Eukaryota</taxon>
        <taxon>Metazoa</taxon>
        <taxon>Ecdysozoa</taxon>
        <taxon>Arthropoda</taxon>
        <taxon>Hexapoda</taxon>
        <taxon>Insecta</taxon>
        <taxon>Pterygota</taxon>
        <taxon>Neoptera</taxon>
        <taxon>Endopterygota</taxon>
        <taxon>Hymenoptera</taxon>
        <taxon>Apocrita</taxon>
        <taxon>Aculeata</taxon>
        <taxon>Formicoidea</taxon>
        <taxon>Formicidae</taxon>
        <taxon>Myrmicinae</taxon>
        <taxon>Atta</taxon>
    </lineage>
</organism>
<accession>A0A151I206</accession>
<sequence>MENIALLILQSGSMFYNYKREYCVVLLALINAYLQFIYVDVGTNGRVSDSGVWNKCSLKNHLDRGTLNIFPPAPLPDTQDNFPLYQNMVGDWLADAVTTDAEFGMSSDEMYDFDSIEELALFDPSAFALNLFDNIVLLLCPNKGHCLIIYIIMHSMIFSCKKIIFWSYCVMSYSQTILIEYLEKNHIYSLRRVRNDEIMISSRTQYDYVLDFVDPSELHGAQDVEYITVAEKEDKDSFEPEEYIIDDEDGKVDFRYKRKTVQFWMKKKFVEI</sequence>
<comment type="cofactor">
    <cofactor evidence="1">
        <name>a divalent metal cation</name>
        <dbReference type="ChEBI" id="CHEBI:60240"/>
    </cofactor>
</comment>
<evidence type="ECO:0000313" key="5">
    <source>
        <dbReference type="Proteomes" id="UP000078540"/>
    </source>
</evidence>
<keyword evidence="2" id="KW-0479">Metal-binding</keyword>
<gene>
    <name evidence="4" type="ORF">ALC53_08975</name>
</gene>
<keyword evidence="5" id="KW-1185">Reference proteome</keyword>
<evidence type="ECO:0000259" key="3">
    <source>
        <dbReference type="Pfam" id="PF13359"/>
    </source>
</evidence>
<evidence type="ECO:0000313" key="4">
    <source>
        <dbReference type="EMBL" id="KYM80577.1"/>
    </source>
</evidence>